<evidence type="ECO:0000259" key="7">
    <source>
        <dbReference type="PROSITE" id="PS51077"/>
    </source>
</evidence>
<dbReference type="PROSITE" id="PS51077">
    <property type="entry name" value="HTH_ICLR"/>
    <property type="match status" value="1"/>
</dbReference>
<protein>
    <recommendedName>
        <fullName evidence="5">Glycerol operon regulatory protein</fullName>
    </recommendedName>
</protein>
<dbReference type="AlphaFoldDB" id="D3FAR5"/>
<name>D3FAR5_CONWI</name>
<dbReference type="InterPro" id="IPR036388">
    <property type="entry name" value="WH-like_DNA-bd_sf"/>
</dbReference>
<gene>
    <name evidence="9" type="ordered locus">Cwoe_2809</name>
</gene>
<keyword evidence="10" id="KW-1185">Reference proteome</keyword>
<keyword evidence="3" id="KW-0804">Transcription</keyword>
<organism evidence="9 10">
    <name type="scientific">Conexibacter woesei (strain DSM 14684 / CCUG 47730 / CIP 108061 / JCM 11494 / NBRC 100937 / ID131577)</name>
    <dbReference type="NCBI Taxonomy" id="469383"/>
    <lineage>
        <taxon>Bacteria</taxon>
        <taxon>Bacillati</taxon>
        <taxon>Actinomycetota</taxon>
        <taxon>Thermoleophilia</taxon>
        <taxon>Solirubrobacterales</taxon>
        <taxon>Conexibacteraceae</taxon>
        <taxon>Conexibacter</taxon>
    </lineage>
</organism>
<evidence type="ECO:0000256" key="1">
    <source>
        <dbReference type="ARBA" id="ARBA00023015"/>
    </source>
</evidence>
<evidence type="ECO:0000256" key="3">
    <source>
        <dbReference type="ARBA" id="ARBA00023163"/>
    </source>
</evidence>
<dbReference type="SMART" id="SM00346">
    <property type="entry name" value="HTH_ICLR"/>
    <property type="match status" value="1"/>
</dbReference>
<dbReference type="Pfam" id="PF01614">
    <property type="entry name" value="IclR_C"/>
    <property type="match status" value="1"/>
</dbReference>
<dbReference type="KEGG" id="cwo:Cwoe_2809"/>
<dbReference type="InterPro" id="IPR050707">
    <property type="entry name" value="HTH_MetabolicPath_Reg"/>
</dbReference>
<dbReference type="InterPro" id="IPR036390">
    <property type="entry name" value="WH_DNA-bd_sf"/>
</dbReference>
<reference evidence="9 10" key="1">
    <citation type="journal article" date="2010" name="Stand. Genomic Sci.">
        <title>Complete genome sequence of Conexibacter woesei type strain (ID131577).</title>
        <authorList>
            <person name="Pukall R."/>
            <person name="Lapidus A."/>
            <person name="Glavina Del Rio T."/>
            <person name="Copeland A."/>
            <person name="Tice H."/>
            <person name="Cheng J.-F."/>
            <person name="Lucas S."/>
            <person name="Chen F."/>
            <person name="Nolan M."/>
            <person name="Bruce D."/>
            <person name="Goodwin L."/>
            <person name="Pitluck S."/>
            <person name="Mavromatis K."/>
            <person name="Ivanova N."/>
            <person name="Ovchinnikova G."/>
            <person name="Pati A."/>
            <person name="Chen A."/>
            <person name="Palaniappan K."/>
            <person name="Land M."/>
            <person name="Hauser L."/>
            <person name="Chang Y.-J."/>
            <person name="Jeffries C.D."/>
            <person name="Chain P."/>
            <person name="Meincke L."/>
            <person name="Sims D."/>
            <person name="Brettin T."/>
            <person name="Detter J.C."/>
            <person name="Rohde M."/>
            <person name="Goeker M."/>
            <person name="Bristow J."/>
            <person name="Eisen J.A."/>
            <person name="Markowitz V."/>
            <person name="Kyrpides N.C."/>
            <person name="Klenk H.-P."/>
            <person name="Hugenholtz P."/>
        </authorList>
    </citation>
    <scope>NUCLEOTIDE SEQUENCE [LARGE SCALE GENOMIC DNA]</scope>
    <source>
        <strain evidence="10">DSM 14684 / CIP 108061 / JCM 11494 / NBRC 100937 / ID131577</strain>
    </source>
</reference>
<dbReference type="Gene3D" id="1.10.10.10">
    <property type="entry name" value="Winged helix-like DNA-binding domain superfamily/Winged helix DNA-binding domain"/>
    <property type="match status" value="1"/>
</dbReference>
<dbReference type="PANTHER" id="PTHR30136">
    <property type="entry name" value="HELIX-TURN-HELIX TRANSCRIPTIONAL REGULATOR, ICLR FAMILY"/>
    <property type="match status" value="1"/>
</dbReference>
<dbReference type="GO" id="GO:0045892">
    <property type="term" value="P:negative regulation of DNA-templated transcription"/>
    <property type="evidence" value="ECO:0007669"/>
    <property type="project" value="TreeGrafter"/>
</dbReference>
<dbReference type="PROSITE" id="PS51078">
    <property type="entry name" value="ICLR_ED"/>
    <property type="match status" value="1"/>
</dbReference>
<evidence type="ECO:0000313" key="10">
    <source>
        <dbReference type="Proteomes" id="UP000008229"/>
    </source>
</evidence>
<evidence type="ECO:0000256" key="6">
    <source>
        <dbReference type="SAM" id="MobiDB-lite"/>
    </source>
</evidence>
<evidence type="ECO:0000259" key="8">
    <source>
        <dbReference type="PROSITE" id="PS51078"/>
    </source>
</evidence>
<dbReference type="FunFam" id="1.10.10.10:FF:000056">
    <property type="entry name" value="IclR family transcriptional regulator"/>
    <property type="match status" value="1"/>
</dbReference>
<dbReference type="Pfam" id="PF09339">
    <property type="entry name" value="HTH_IclR"/>
    <property type="match status" value="1"/>
</dbReference>
<feature type="region of interest" description="Disordered" evidence="6">
    <location>
        <begin position="1"/>
        <end position="21"/>
    </location>
</feature>
<feature type="domain" description="HTH iclR-type" evidence="7">
    <location>
        <begin position="23"/>
        <end position="86"/>
    </location>
</feature>
<comment type="function">
    <text evidence="4">May be an activator protein for the gylABX operon.</text>
</comment>
<keyword evidence="2" id="KW-0238">DNA-binding</keyword>
<dbReference type="PANTHER" id="PTHR30136:SF35">
    <property type="entry name" value="HTH-TYPE TRANSCRIPTIONAL REGULATOR RV1719"/>
    <property type="match status" value="1"/>
</dbReference>
<evidence type="ECO:0000256" key="2">
    <source>
        <dbReference type="ARBA" id="ARBA00023125"/>
    </source>
</evidence>
<dbReference type="Proteomes" id="UP000008229">
    <property type="component" value="Chromosome"/>
</dbReference>
<keyword evidence="1" id="KW-0805">Transcription regulation</keyword>
<dbReference type="HOGENOM" id="CLU_062618_6_2_11"/>
<feature type="domain" description="IclR-ED" evidence="8">
    <location>
        <begin position="87"/>
        <end position="271"/>
    </location>
</feature>
<dbReference type="eggNOG" id="COG1414">
    <property type="taxonomic scope" value="Bacteria"/>
</dbReference>
<dbReference type="RefSeq" id="WP_012934279.1">
    <property type="nucleotide sequence ID" value="NC_013739.1"/>
</dbReference>
<evidence type="ECO:0000313" key="9">
    <source>
        <dbReference type="EMBL" id="ADB51228.1"/>
    </source>
</evidence>
<dbReference type="GO" id="GO:0003700">
    <property type="term" value="F:DNA-binding transcription factor activity"/>
    <property type="evidence" value="ECO:0007669"/>
    <property type="project" value="TreeGrafter"/>
</dbReference>
<dbReference type="STRING" id="469383.Cwoe_2809"/>
<dbReference type="Gene3D" id="3.30.450.40">
    <property type="match status" value="1"/>
</dbReference>
<proteinExistence type="predicted"/>
<dbReference type="InterPro" id="IPR014757">
    <property type="entry name" value="Tscrpt_reg_IclR_C"/>
</dbReference>
<evidence type="ECO:0000256" key="4">
    <source>
        <dbReference type="ARBA" id="ARBA00058938"/>
    </source>
</evidence>
<dbReference type="InterPro" id="IPR005471">
    <property type="entry name" value="Tscrpt_reg_IclR_N"/>
</dbReference>
<evidence type="ECO:0000256" key="5">
    <source>
        <dbReference type="ARBA" id="ARBA00070406"/>
    </source>
</evidence>
<dbReference type="EMBL" id="CP001854">
    <property type="protein sequence ID" value="ADB51228.1"/>
    <property type="molecule type" value="Genomic_DNA"/>
</dbReference>
<dbReference type="InterPro" id="IPR029016">
    <property type="entry name" value="GAF-like_dom_sf"/>
</dbReference>
<dbReference type="SUPFAM" id="SSF46785">
    <property type="entry name" value="Winged helix' DNA-binding domain"/>
    <property type="match status" value="1"/>
</dbReference>
<dbReference type="SUPFAM" id="SSF55781">
    <property type="entry name" value="GAF domain-like"/>
    <property type="match status" value="1"/>
</dbReference>
<sequence>MTRFSTVPAPRGESPEPPARPSVRSIARALRVLRIMAAPERSEWSLFELCQAANLPKATVHRLLGTMIEEGFVEHARNPGYYRLGLEAAIVGHASLERRKPEASVDRILTDLVRRVQETVSVGLLSGTSMLSIARTHPSGTRHADVARGAVLPAHVSSGGKMLLASLPPERVAELYRGRHALQRFTPKTIATVPELMRHLAIVRERGYGIDDEEYVTGVRCLTVPIPSAAGPSHYCVGLSAPTARATLTQLRIAVRILDVAAVQLAPYFVNGAAPAPD</sequence>
<reference evidence="10" key="2">
    <citation type="submission" date="2010-01" db="EMBL/GenBank/DDBJ databases">
        <title>The complete genome of Conexibacter woesei DSM 14684.</title>
        <authorList>
            <consortium name="US DOE Joint Genome Institute (JGI-PGF)"/>
            <person name="Lucas S."/>
            <person name="Copeland A."/>
            <person name="Lapidus A."/>
            <person name="Glavina del Rio T."/>
            <person name="Dalin E."/>
            <person name="Tice H."/>
            <person name="Bruce D."/>
            <person name="Goodwin L."/>
            <person name="Pitluck S."/>
            <person name="Kyrpides N."/>
            <person name="Mavromatis K."/>
            <person name="Ivanova N."/>
            <person name="Mikhailova N."/>
            <person name="Chertkov O."/>
            <person name="Brettin T."/>
            <person name="Detter J.C."/>
            <person name="Han C."/>
            <person name="Larimer F."/>
            <person name="Land M."/>
            <person name="Hauser L."/>
            <person name="Markowitz V."/>
            <person name="Cheng J.-F."/>
            <person name="Hugenholtz P."/>
            <person name="Woyke T."/>
            <person name="Wu D."/>
            <person name="Pukall R."/>
            <person name="Steenblock K."/>
            <person name="Schneider S."/>
            <person name="Klenk H.-P."/>
            <person name="Eisen J.A."/>
        </authorList>
    </citation>
    <scope>NUCLEOTIDE SEQUENCE [LARGE SCALE GENOMIC DNA]</scope>
    <source>
        <strain evidence="10">DSM 14684 / CIP 108061 / JCM 11494 / NBRC 100937 / ID131577</strain>
    </source>
</reference>
<dbReference type="GO" id="GO:0003677">
    <property type="term" value="F:DNA binding"/>
    <property type="evidence" value="ECO:0007669"/>
    <property type="project" value="UniProtKB-KW"/>
</dbReference>
<accession>D3FAR5</accession>